<dbReference type="SUPFAM" id="SSF55920">
    <property type="entry name" value="Creatinase/aminopeptidase"/>
    <property type="match status" value="1"/>
</dbReference>
<protein>
    <submittedName>
        <fullName evidence="5">Xaa-Pro dipeptidase</fullName>
    </submittedName>
</protein>
<dbReference type="Pfam" id="PF01321">
    <property type="entry name" value="Creatinase_N"/>
    <property type="match status" value="1"/>
</dbReference>
<evidence type="ECO:0000256" key="2">
    <source>
        <dbReference type="ARBA" id="ARBA00022801"/>
    </source>
</evidence>
<sequence length="354" mass="38602">MKIQAIREALTARNLDAIVLTDEKNRRYATGFHSTAGALYVSHKQAVFYTDFRYIEAAKAQITDAEVREIGPGRSYAGVVNTLLREDGAKKVALEDDCLTHADYLRWSDSLCAEAVAQGDLMNTLRTVKTQDELDKIVRAQRIAERAFEEILSEIKPGVSEREIAARLTYLMLHYGAENMSFDPIVVSGANSSKPHGVPSDKLIESGDFVTMDFGCIYDGYCSDMTRTVAVGSVTDEMRRVYQTVLDAQLAGIQTARAGVTGQAVDGAARQIITDAGYGDCFGHGFGHGVGLFIHEAPNASTRSEQPLPAGAVLTAEPGIYLPGRFGVRIEDMLFLTEDGNRNLTLAPKELIIL</sequence>
<dbReference type="Pfam" id="PF00557">
    <property type="entry name" value="Peptidase_M24"/>
    <property type="match status" value="1"/>
</dbReference>
<dbReference type="Gene3D" id="3.40.350.10">
    <property type="entry name" value="Creatinase/prolidase N-terminal domain"/>
    <property type="match status" value="1"/>
</dbReference>
<evidence type="ECO:0000313" key="6">
    <source>
        <dbReference type="Proteomes" id="UP000195897"/>
    </source>
</evidence>
<dbReference type="GO" id="GO:0004177">
    <property type="term" value="F:aminopeptidase activity"/>
    <property type="evidence" value="ECO:0007669"/>
    <property type="project" value="UniProtKB-ARBA"/>
</dbReference>
<feature type="domain" description="Creatinase N-terminal" evidence="4">
    <location>
        <begin position="3"/>
        <end position="128"/>
    </location>
</feature>
<reference evidence="6" key="1">
    <citation type="submission" date="2017-04" db="EMBL/GenBank/DDBJ databases">
        <title>Function of individual gut microbiota members based on whole genome sequencing of pure cultures obtained from chicken caecum.</title>
        <authorList>
            <person name="Medvecky M."/>
            <person name="Cejkova D."/>
            <person name="Polansky O."/>
            <person name="Karasova D."/>
            <person name="Kubasova T."/>
            <person name="Cizek A."/>
            <person name="Rychlik I."/>
        </authorList>
    </citation>
    <scope>NUCLEOTIDE SEQUENCE [LARGE SCALE GENOMIC DNA]</scope>
    <source>
        <strain evidence="6">An180</strain>
    </source>
</reference>
<dbReference type="InterPro" id="IPR000587">
    <property type="entry name" value="Creatinase_N"/>
</dbReference>
<dbReference type="SUPFAM" id="SSF53092">
    <property type="entry name" value="Creatinase/prolidase N-terminal domain"/>
    <property type="match status" value="1"/>
</dbReference>
<dbReference type="GO" id="GO:0008235">
    <property type="term" value="F:metalloexopeptidase activity"/>
    <property type="evidence" value="ECO:0007669"/>
    <property type="project" value="UniProtKB-ARBA"/>
</dbReference>
<dbReference type="PRINTS" id="PR00599">
    <property type="entry name" value="MAPEPTIDASE"/>
</dbReference>
<comment type="caution">
    <text evidence="5">The sequence shown here is derived from an EMBL/GenBank/DDBJ whole genome shotgun (WGS) entry which is preliminary data.</text>
</comment>
<evidence type="ECO:0000256" key="1">
    <source>
        <dbReference type="ARBA" id="ARBA00008766"/>
    </source>
</evidence>
<dbReference type="InterPro" id="IPR001714">
    <property type="entry name" value="Pept_M24_MAP"/>
</dbReference>
<dbReference type="InterPro" id="IPR000994">
    <property type="entry name" value="Pept_M24"/>
</dbReference>
<dbReference type="PANTHER" id="PTHR46112">
    <property type="entry name" value="AMINOPEPTIDASE"/>
    <property type="match status" value="1"/>
</dbReference>
<dbReference type="InterPro" id="IPR036005">
    <property type="entry name" value="Creatinase/aminopeptidase-like"/>
</dbReference>
<dbReference type="FunFam" id="3.90.230.10:FF:000014">
    <property type="entry name" value="Aminopeptidase P family protein"/>
    <property type="match status" value="1"/>
</dbReference>
<evidence type="ECO:0000259" key="3">
    <source>
        <dbReference type="Pfam" id="PF00557"/>
    </source>
</evidence>
<dbReference type="CDD" id="cd01092">
    <property type="entry name" value="APP-like"/>
    <property type="match status" value="1"/>
</dbReference>
<evidence type="ECO:0000259" key="4">
    <source>
        <dbReference type="Pfam" id="PF01321"/>
    </source>
</evidence>
<dbReference type="AlphaFoldDB" id="A0A1Y4LFD9"/>
<organism evidence="5 6">
    <name type="scientific">Butyricicoccus pullicaecorum</name>
    <dbReference type="NCBI Taxonomy" id="501571"/>
    <lineage>
        <taxon>Bacteria</taxon>
        <taxon>Bacillati</taxon>
        <taxon>Bacillota</taxon>
        <taxon>Clostridia</taxon>
        <taxon>Eubacteriales</taxon>
        <taxon>Butyricicoccaceae</taxon>
        <taxon>Butyricicoccus</taxon>
    </lineage>
</organism>
<dbReference type="PANTHER" id="PTHR46112:SF3">
    <property type="entry name" value="AMINOPEPTIDASE YPDF"/>
    <property type="match status" value="1"/>
</dbReference>
<comment type="similarity">
    <text evidence="1">Belongs to the peptidase M24B family.</text>
</comment>
<evidence type="ECO:0000313" key="5">
    <source>
        <dbReference type="EMBL" id="OUP54600.1"/>
    </source>
</evidence>
<gene>
    <name evidence="5" type="ORF">B5F17_01470</name>
</gene>
<dbReference type="Gene3D" id="3.90.230.10">
    <property type="entry name" value="Creatinase/methionine aminopeptidase superfamily"/>
    <property type="match status" value="1"/>
</dbReference>
<dbReference type="InterPro" id="IPR029149">
    <property type="entry name" value="Creatin/AminoP/Spt16_N"/>
</dbReference>
<keyword evidence="2" id="KW-0378">Hydrolase</keyword>
<dbReference type="RefSeq" id="WP_087370058.1">
    <property type="nucleotide sequence ID" value="NZ_NFKK01000001.1"/>
</dbReference>
<dbReference type="InterPro" id="IPR050659">
    <property type="entry name" value="Peptidase_M24B"/>
</dbReference>
<accession>A0A1Y4LFD9</accession>
<dbReference type="Proteomes" id="UP000195897">
    <property type="component" value="Unassembled WGS sequence"/>
</dbReference>
<dbReference type="EMBL" id="NFKK01000001">
    <property type="protein sequence ID" value="OUP54600.1"/>
    <property type="molecule type" value="Genomic_DNA"/>
</dbReference>
<name>A0A1Y4LFD9_9FIRM</name>
<feature type="domain" description="Peptidase M24" evidence="3">
    <location>
        <begin position="136"/>
        <end position="338"/>
    </location>
</feature>
<proteinExistence type="inferred from homology"/>